<comment type="subcellular location">
    <subcellularLocation>
        <location evidence="1">Nucleus</location>
    </subcellularLocation>
</comment>
<dbReference type="GO" id="GO:0008270">
    <property type="term" value="F:zinc ion binding"/>
    <property type="evidence" value="ECO:0007669"/>
    <property type="project" value="UniProtKB-KW"/>
</dbReference>
<dbReference type="PROSITE" id="PS50157">
    <property type="entry name" value="ZINC_FINGER_C2H2_2"/>
    <property type="match status" value="12"/>
</dbReference>
<gene>
    <name evidence="11" type="ORF">TSIB3V08_LOCUS5461</name>
</gene>
<dbReference type="EMBL" id="OC002133">
    <property type="protein sequence ID" value="CAD7261320.1"/>
    <property type="molecule type" value="Genomic_DNA"/>
</dbReference>
<evidence type="ECO:0000256" key="4">
    <source>
        <dbReference type="ARBA" id="ARBA00022771"/>
    </source>
</evidence>
<dbReference type="AlphaFoldDB" id="A0A7R9AW33"/>
<dbReference type="InterPro" id="IPR050331">
    <property type="entry name" value="Zinc_finger"/>
</dbReference>
<keyword evidence="7" id="KW-0539">Nucleus</keyword>
<dbReference type="Pfam" id="PF00096">
    <property type="entry name" value="zf-C2H2"/>
    <property type="match status" value="11"/>
</dbReference>
<dbReference type="InterPro" id="IPR036236">
    <property type="entry name" value="Znf_C2H2_sf"/>
</dbReference>
<evidence type="ECO:0000313" key="11">
    <source>
        <dbReference type="EMBL" id="CAD7261320.1"/>
    </source>
</evidence>
<dbReference type="FunFam" id="3.30.160.60:FF:000100">
    <property type="entry name" value="Zinc finger 45-like"/>
    <property type="match status" value="2"/>
</dbReference>
<feature type="domain" description="C2H2-type" evidence="10">
    <location>
        <begin position="336"/>
        <end position="363"/>
    </location>
</feature>
<feature type="domain" description="C2H2-type" evidence="10">
    <location>
        <begin position="308"/>
        <end position="335"/>
    </location>
</feature>
<feature type="domain" description="C2H2-type" evidence="10">
    <location>
        <begin position="280"/>
        <end position="307"/>
    </location>
</feature>
<keyword evidence="2" id="KW-0479">Metal-binding</keyword>
<evidence type="ECO:0000259" key="10">
    <source>
        <dbReference type="PROSITE" id="PS50157"/>
    </source>
</evidence>
<dbReference type="SUPFAM" id="SSF57667">
    <property type="entry name" value="beta-beta-alpha zinc fingers"/>
    <property type="match status" value="6"/>
</dbReference>
<feature type="domain" description="C2H2-type" evidence="10">
    <location>
        <begin position="224"/>
        <end position="251"/>
    </location>
</feature>
<feature type="domain" description="C2H2-type" evidence="10">
    <location>
        <begin position="252"/>
        <end position="279"/>
    </location>
</feature>
<dbReference type="PANTHER" id="PTHR16515">
    <property type="entry name" value="PR DOMAIN ZINC FINGER PROTEIN"/>
    <property type="match status" value="1"/>
</dbReference>
<feature type="domain" description="C2H2-type" evidence="10">
    <location>
        <begin position="196"/>
        <end position="223"/>
    </location>
</feature>
<feature type="domain" description="C2H2-type" evidence="10">
    <location>
        <begin position="112"/>
        <end position="139"/>
    </location>
</feature>
<accession>A0A7R9AW33</accession>
<keyword evidence="5" id="KW-0862">Zinc</keyword>
<dbReference type="PROSITE" id="PS00028">
    <property type="entry name" value="ZINC_FINGER_C2H2_1"/>
    <property type="match status" value="11"/>
</dbReference>
<dbReference type="Gene3D" id="3.30.160.60">
    <property type="entry name" value="Classic Zinc Finger"/>
    <property type="match status" value="11"/>
</dbReference>
<keyword evidence="6" id="KW-0238">DNA-binding</keyword>
<dbReference type="PANTHER" id="PTHR16515:SF49">
    <property type="entry name" value="GASTRULA ZINC FINGER PROTEIN XLCGF49.1-LIKE-RELATED"/>
    <property type="match status" value="1"/>
</dbReference>
<proteinExistence type="predicted"/>
<protein>
    <recommendedName>
        <fullName evidence="10">C2H2-type domain-containing protein</fullName>
    </recommendedName>
</protein>
<feature type="domain" description="C2H2-type" evidence="10">
    <location>
        <begin position="140"/>
        <end position="167"/>
    </location>
</feature>
<name>A0A7R9AW33_TIMSH</name>
<evidence type="ECO:0000256" key="6">
    <source>
        <dbReference type="ARBA" id="ARBA00023125"/>
    </source>
</evidence>
<evidence type="ECO:0000256" key="9">
    <source>
        <dbReference type="SAM" id="MobiDB-lite"/>
    </source>
</evidence>
<feature type="domain" description="C2H2-type" evidence="10">
    <location>
        <begin position="84"/>
        <end position="111"/>
    </location>
</feature>
<evidence type="ECO:0000256" key="2">
    <source>
        <dbReference type="ARBA" id="ARBA00022723"/>
    </source>
</evidence>
<dbReference type="InterPro" id="IPR013087">
    <property type="entry name" value="Znf_C2H2_type"/>
</dbReference>
<dbReference type="SMART" id="SM00355">
    <property type="entry name" value="ZnF_C2H2"/>
    <property type="match status" value="12"/>
</dbReference>
<feature type="domain" description="C2H2-type" evidence="10">
    <location>
        <begin position="364"/>
        <end position="391"/>
    </location>
</feature>
<keyword evidence="4 8" id="KW-0863">Zinc-finger</keyword>
<feature type="domain" description="C2H2-type" evidence="10">
    <location>
        <begin position="392"/>
        <end position="426"/>
    </location>
</feature>
<feature type="compositionally biased region" description="Polar residues" evidence="9">
    <location>
        <begin position="421"/>
        <end position="437"/>
    </location>
</feature>
<feature type="region of interest" description="Disordered" evidence="9">
    <location>
        <begin position="410"/>
        <end position="437"/>
    </location>
</feature>
<dbReference type="GO" id="GO:0010468">
    <property type="term" value="P:regulation of gene expression"/>
    <property type="evidence" value="ECO:0007669"/>
    <property type="project" value="TreeGrafter"/>
</dbReference>
<organism evidence="11">
    <name type="scientific">Timema shepardi</name>
    <name type="common">Walking stick</name>
    <dbReference type="NCBI Taxonomy" id="629360"/>
    <lineage>
        <taxon>Eukaryota</taxon>
        <taxon>Metazoa</taxon>
        <taxon>Ecdysozoa</taxon>
        <taxon>Arthropoda</taxon>
        <taxon>Hexapoda</taxon>
        <taxon>Insecta</taxon>
        <taxon>Pterygota</taxon>
        <taxon>Neoptera</taxon>
        <taxon>Polyneoptera</taxon>
        <taxon>Phasmatodea</taxon>
        <taxon>Timematodea</taxon>
        <taxon>Timematoidea</taxon>
        <taxon>Timematidae</taxon>
        <taxon>Timema</taxon>
    </lineage>
</organism>
<keyword evidence="3" id="KW-0677">Repeat</keyword>
<evidence type="ECO:0000256" key="5">
    <source>
        <dbReference type="ARBA" id="ARBA00022833"/>
    </source>
</evidence>
<dbReference type="GO" id="GO:0005634">
    <property type="term" value="C:nucleus"/>
    <property type="evidence" value="ECO:0007669"/>
    <property type="project" value="UniProtKB-SubCell"/>
</dbReference>
<dbReference type="GO" id="GO:0003677">
    <property type="term" value="F:DNA binding"/>
    <property type="evidence" value="ECO:0007669"/>
    <property type="project" value="UniProtKB-KW"/>
</dbReference>
<evidence type="ECO:0000256" key="8">
    <source>
        <dbReference type="PROSITE-ProRule" id="PRU00042"/>
    </source>
</evidence>
<sequence>MARGSTFPGLRSHLSRREALEQDESEYCTEPEYYTLESSWQTSKAFLSGHIIDDDHNRKEGGKCFSRKNKFKNHHLTHAGLRQHVCKECSQCFIHKKTLIQHSIVHNTQQKYKCEICDKCFVLKCYLTKHVRSHAAPKQHTCETCGKGFITKSELRKHVLSHAASKEHKCETCGKVFITKSELKKHVLSHVASKEHKCETCDKCFIKKSYLSEHVLTHMPLKEHTCEICDKGFINKSGLRKHFFIHTALKEHRCEICDKGFINKSGLRKHFFIHTALKEHICEICGKGFINKTGLRKHVFTHTSLKELECEICGMCFRHNYHLTRHILTHTALKEHKCETCGKCFIKKSYLSEHVLIHTSLKEHRCETCGKGFITNSRLRKHVSTHTSLKEHTCETCGKGFIDKSGLRKHGYAKRKREKTQTGANPGNKANSATTTPSLRITATASLSLFTGHVYPPSHVTPPTVANKTALTLLHGRRLLLTQLQTILPATTNTPGHDNKLRDTEAAPTHDFTSNANTPTHLVFCYLGGYFPIYWCQSGWEFSTRWNKFDLADPKRTLTQLQSGTAPSEHNTWQGRIAFIIRPKGRERGKSLYTLGLERRESRTTLAIVELLATSSTLEAIKCGELGPVESSLPTTIFAMYLPQRPLFLWDLLQRLLWVLYRSYNLNKERELSWSEITFLNQWFVVIVHLSKSELDASKLEDDPFSFEDVDRLDNSLQTEFLDLKYDCEAKIIFKQSGHELVWVKLMDTYPQLWGKTEPLLISFPSTYLVEKGFSSVVQILPKQRNKLDICLKGDLRLNLTNIKPDIQALTEIHQA</sequence>
<evidence type="ECO:0000256" key="3">
    <source>
        <dbReference type="ARBA" id="ARBA00022737"/>
    </source>
</evidence>
<evidence type="ECO:0000256" key="7">
    <source>
        <dbReference type="ARBA" id="ARBA00023242"/>
    </source>
</evidence>
<reference evidence="11" key="1">
    <citation type="submission" date="2020-11" db="EMBL/GenBank/DDBJ databases">
        <authorList>
            <person name="Tran Van P."/>
        </authorList>
    </citation>
    <scope>NUCLEOTIDE SEQUENCE</scope>
</reference>
<feature type="domain" description="C2H2-type" evidence="10">
    <location>
        <begin position="168"/>
        <end position="195"/>
    </location>
</feature>
<evidence type="ECO:0000256" key="1">
    <source>
        <dbReference type="ARBA" id="ARBA00004123"/>
    </source>
</evidence>